<evidence type="ECO:0000313" key="7">
    <source>
        <dbReference type="Proteomes" id="UP000183376"/>
    </source>
</evidence>
<dbReference type="eggNOG" id="COG2230">
    <property type="taxonomic scope" value="Bacteria"/>
</dbReference>
<keyword evidence="4" id="KW-0949">S-adenosyl-L-methionine</keyword>
<dbReference type="PANTHER" id="PTHR43667:SF1">
    <property type="entry name" value="CYCLOPROPANE-FATTY-ACYL-PHOSPHOLIPID SYNTHASE"/>
    <property type="match status" value="1"/>
</dbReference>
<comment type="similarity">
    <text evidence="1">Belongs to the CFA/CMAS family.</text>
</comment>
<dbReference type="STRING" id="211114.SAMN04489726_7919"/>
<dbReference type="SUPFAM" id="SSF53335">
    <property type="entry name" value="S-adenosyl-L-methionine-dependent methyltransferases"/>
    <property type="match status" value="1"/>
</dbReference>
<dbReference type="AlphaFoldDB" id="A0A1H0DPM9"/>
<dbReference type="OrthoDB" id="9782855at2"/>
<dbReference type="GO" id="GO:0032259">
    <property type="term" value="P:methylation"/>
    <property type="evidence" value="ECO:0007669"/>
    <property type="project" value="UniProtKB-KW"/>
</dbReference>
<dbReference type="EMBL" id="LT629701">
    <property type="protein sequence ID" value="SDN71993.1"/>
    <property type="molecule type" value="Genomic_DNA"/>
</dbReference>
<protein>
    <submittedName>
        <fullName evidence="6">Cyclopropane-fatty-acyl-phospholipid synthase</fullName>
    </submittedName>
</protein>
<dbReference type="Proteomes" id="UP000183376">
    <property type="component" value="Chromosome I"/>
</dbReference>
<keyword evidence="3" id="KW-0808">Transferase</keyword>
<gene>
    <name evidence="6" type="ORF">SAMN04489726_7919</name>
</gene>
<dbReference type="PANTHER" id="PTHR43667">
    <property type="entry name" value="CYCLOPROPANE-FATTY-ACYL-PHOSPHOLIPID SYNTHASE"/>
    <property type="match status" value="1"/>
</dbReference>
<dbReference type="PIRSF" id="PIRSF003085">
    <property type="entry name" value="CMAS"/>
    <property type="match status" value="1"/>
</dbReference>
<dbReference type="InterPro" id="IPR050723">
    <property type="entry name" value="CFA/CMAS"/>
</dbReference>
<dbReference type="CDD" id="cd02440">
    <property type="entry name" value="AdoMet_MTases"/>
    <property type="match status" value="1"/>
</dbReference>
<dbReference type="Gene3D" id="3.40.50.150">
    <property type="entry name" value="Vaccinia Virus protein VP39"/>
    <property type="match status" value="1"/>
</dbReference>
<evidence type="ECO:0000256" key="3">
    <source>
        <dbReference type="ARBA" id="ARBA00022679"/>
    </source>
</evidence>
<name>A0A1H0DPM9_ALLAB</name>
<dbReference type="GO" id="GO:0008168">
    <property type="term" value="F:methyltransferase activity"/>
    <property type="evidence" value="ECO:0007669"/>
    <property type="project" value="UniProtKB-KW"/>
</dbReference>
<proteinExistence type="inferred from homology"/>
<accession>A0A1H0DPM9</accession>
<evidence type="ECO:0000256" key="5">
    <source>
        <dbReference type="ARBA" id="ARBA00023098"/>
    </source>
</evidence>
<dbReference type="GO" id="GO:0008610">
    <property type="term" value="P:lipid biosynthetic process"/>
    <property type="evidence" value="ECO:0007669"/>
    <property type="project" value="InterPro"/>
</dbReference>
<reference evidence="6 7" key="1">
    <citation type="submission" date="2016-10" db="EMBL/GenBank/DDBJ databases">
        <authorList>
            <person name="de Groot N.N."/>
        </authorList>
    </citation>
    <scope>NUCLEOTIDE SEQUENCE [LARGE SCALE GENOMIC DNA]</scope>
    <source>
        <strain evidence="6 7">DSM 44149</strain>
    </source>
</reference>
<keyword evidence="5" id="KW-0443">Lipid metabolism</keyword>
<dbReference type="InterPro" id="IPR029063">
    <property type="entry name" value="SAM-dependent_MTases_sf"/>
</dbReference>
<organism evidence="6 7">
    <name type="scientific">Allokutzneria albata</name>
    <name type="common">Kibdelosporangium albatum</name>
    <dbReference type="NCBI Taxonomy" id="211114"/>
    <lineage>
        <taxon>Bacteria</taxon>
        <taxon>Bacillati</taxon>
        <taxon>Actinomycetota</taxon>
        <taxon>Actinomycetes</taxon>
        <taxon>Pseudonocardiales</taxon>
        <taxon>Pseudonocardiaceae</taxon>
        <taxon>Allokutzneria</taxon>
    </lineage>
</organism>
<keyword evidence="7" id="KW-1185">Reference proteome</keyword>
<keyword evidence="2" id="KW-0489">Methyltransferase</keyword>
<dbReference type="Pfam" id="PF02353">
    <property type="entry name" value="CMAS"/>
    <property type="match status" value="1"/>
</dbReference>
<dbReference type="InterPro" id="IPR003333">
    <property type="entry name" value="CMAS"/>
</dbReference>
<dbReference type="RefSeq" id="WP_156051407.1">
    <property type="nucleotide sequence ID" value="NZ_JOEF01000022.1"/>
</dbReference>
<sequence length="410" mass="45165">MSQRQGVAQTLAELVERVLGSGLPVGVRAWDGSTAGAADGPVAVVRNRRALRRLLWDPNELGLARAYVSGDLDVDGDLREGLRRFWALARKQRPRVSAADRLELLRAAVRLGVAGPRPKAPPEEARLRGRLHTRSRDRAAIAHHYDLSNEFYAKILDPHMAYSSGYWTSDDPGYTLTDAQRDKLDLVCRKLELRPGMRLLDVGCGWGSMILHAAEHYGVHATGITLSAQQRDFVASRVAERGLSDKVTVRLQDYRELSDGPYDAVSSIEMGEHVGAGNYPVYTATLHRAVKPGGRVLIQQMSRGKVAPGGGAFIEGYVAPDMTMSPVGSTVNLIEAAGFEIRGVEAMREHYVRTVDVWARTVEERWAELVRLVGEGQARVWRLYLAGGSLAFEENRMGVNQILAVRPEVV</sequence>
<evidence type="ECO:0000256" key="1">
    <source>
        <dbReference type="ARBA" id="ARBA00010815"/>
    </source>
</evidence>
<evidence type="ECO:0000256" key="4">
    <source>
        <dbReference type="ARBA" id="ARBA00022691"/>
    </source>
</evidence>
<evidence type="ECO:0000313" key="6">
    <source>
        <dbReference type="EMBL" id="SDN71993.1"/>
    </source>
</evidence>
<evidence type="ECO:0000256" key="2">
    <source>
        <dbReference type="ARBA" id="ARBA00022603"/>
    </source>
</evidence>